<dbReference type="AlphaFoldDB" id="A0A7V4A0N3"/>
<organism evidence="1">
    <name type="scientific">Thermus tengchongensis</name>
    <dbReference type="NCBI Taxonomy" id="1214928"/>
    <lineage>
        <taxon>Bacteria</taxon>
        <taxon>Thermotogati</taxon>
        <taxon>Deinococcota</taxon>
        <taxon>Deinococci</taxon>
        <taxon>Thermales</taxon>
        <taxon>Thermaceae</taxon>
        <taxon>Thermus</taxon>
    </lineage>
</organism>
<protein>
    <submittedName>
        <fullName evidence="1">Uncharacterized protein</fullName>
    </submittedName>
</protein>
<evidence type="ECO:0000313" key="1">
    <source>
        <dbReference type="EMBL" id="HGL49405.1"/>
    </source>
</evidence>
<dbReference type="EMBL" id="DTCX01000128">
    <property type="protein sequence ID" value="HGL49405.1"/>
    <property type="molecule type" value="Genomic_DNA"/>
</dbReference>
<name>A0A7V4A0N3_9DEIN</name>
<proteinExistence type="predicted"/>
<comment type="caution">
    <text evidence="1">The sequence shown here is derived from an EMBL/GenBank/DDBJ whole genome shotgun (WGS) entry which is preliminary data.</text>
</comment>
<accession>A0A7V4A0N3</accession>
<sequence>MARRFLALDFREYEGDAVKEARFFGVLPLYRGGGLATPELRHERYLWGQVFVLSRQGRKQFFRFAHYTPSSQAARNALFRYAFYEVLKSRGYRLKGRIGEVLVFAAPEGGNVFLAAKWGGYTPAGVRRVFASVSSYVYQAGGRFWFTPAKGRRYGKFLKANPVAEVIPVELVEEAEGLSEALARGEAPSLVVQETR</sequence>
<gene>
    <name evidence="1" type="ORF">ENU54_02200</name>
</gene>
<reference evidence="1" key="1">
    <citation type="journal article" date="2020" name="mSystems">
        <title>Genome- and Community-Level Interaction Insights into Carbon Utilization and Element Cycling Functions of Hydrothermarchaeota in Hydrothermal Sediment.</title>
        <authorList>
            <person name="Zhou Z."/>
            <person name="Liu Y."/>
            <person name="Xu W."/>
            <person name="Pan J."/>
            <person name="Luo Z.H."/>
            <person name="Li M."/>
        </authorList>
    </citation>
    <scope>NUCLEOTIDE SEQUENCE [LARGE SCALE GENOMIC DNA]</scope>
    <source>
        <strain evidence="1">SpSt-679</strain>
    </source>
</reference>